<keyword evidence="3" id="KW-1185">Reference proteome</keyword>
<organism evidence="2 3">
    <name type="scientific">Paramecium octaurelia</name>
    <dbReference type="NCBI Taxonomy" id="43137"/>
    <lineage>
        <taxon>Eukaryota</taxon>
        <taxon>Sar</taxon>
        <taxon>Alveolata</taxon>
        <taxon>Ciliophora</taxon>
        <taxon>Intramacronucleata</taxon>
        <taxon>Oligohymenophorea</taxon>
        <taxon>Peniculida</taxon>
        <taxon>Parameciidae</taxon>
        <taxon>Paramecium</taxon>
    </lineage>
</organism>
<evidence type="ECO:0000259" key="1">
    <source>
        <dbReference type="PROSITE" id="PS50042"/>
    </source>
</evidence>
<gene>
    <name evidence="2" type="ORF">POCTA_138.1.T0350259</name>
</gene>
<dbReference type="PANTHER" id="PTHR45689:SF5">
    <property type="entry name" value="I[[H]] CHANNEL, ISOFORM E"/>
    <property type="match status" value="1"/>
</dbReference>
<sequence>MFGLIIFANNINSFQKMMEKYNLNDLKQFKYKVSINKFMEQKQVPSELQEIIRQYLNEYWHQQGLRDQEQEMLVFQMLAPEQNQELMYQSYGQFLQTTFFSKYFSKPFLKDLSEKITEVNYSTGNVIIEAGDSNDDQSFDFIQSGNVIIKCGNSEVVKKKQVQGDSFGEYGFMTGQPQPILKQYSQLHKISRSDFLEVLKHYPDDYEIFCSLRDELIFSQHFQSLGQFCWTCQKFDHYASSCPFTHYIPQVQNLVDNATVLGQAQKRIRLERFDRKHWPTRKNQKILVNGLNNSKIQKFANVTFQFNLVS</sequence>
<dbReference type="InterPro" id="IPR000595">
    <property type="entry name" value="cNMP-bd_dom"/>
</dbReference>
<protein>
    <recommendedName>
        <fullName evidence="1">Cyclic nucleotide-binding domain-containing protein</fullName>
    </recommendedName>
</protein>
<dbReference type="GO" id="GO:0003254">
    <property type="term" value="P:regulation of membrane depolarization"/>
    <property type="evidence" value="ECO:0007669"/>
    <property type="project" value="TreeGrafter"/>
</dbReference>
<dbReference type="CDD" id="cd00038">
    <property type="entry name" value="CAP_ED"/>
    <property type="match status" value="1"/>
</dbReference>
<dbReference type="AlphaFoldDB" id="A0A8S1U5G7"/>
<dbReference type="OMA" id="MEWHWIG"/>
<evidence type="ECO:0000313" key="3">
    <source>
        <dbReference type="Proteomes" id="UP000683925"/>
    </source>
</evidence>
<dbReference type="EMBL" id="CAJJDP010000035">
    <property type="protein sequence ID" value="CAD8158539.1"/>
    <property type="molecule type" value="Genomic_DNA"/>
</dbReference>
<dbReference type="Proteomes" id="UP000683925">
    <property type="component" value="Unassembled WGS sequence"/>
</dbReference>
<feature type="domain" description="Cyclic nucleotide-binding" evidence="1">
    <location>
        <begin position="100"/>
        <end position="178"/>
    </location>
</feature>
<name>A0A8S1U5G7_PAROT</name>
<dbReference type="PANTHER" id="PTHR45689">
    <property type="entry name" value="I[[H]] CHANNEL, ISOFORM E"/>
    <property type="match status" value="1"/>
</dbReference>
<dbReference type="InterPro" id="IPR051413">
    <property type="entry name" value="K/Na_HCN_channel"/>
</dbReference>
<comment type="caution">
    <text evidence="2">The sequence shown here is derived from an EMBL/GenBank/DDBJ whole genome shotgun (WGS) entry which is preliminary data.</text>
</comment>
<dbReference type="PROSITE" id="PS50042">
    <property type="entry name" value="CNMP_BINDING_3"/>
    <property type="match status" value="1"/>
</dbReference>
<evidence type="ECO:0000313" key="2">
    <source>
        <dbReference type="EMBL" id="CAD8158539.1"/>
    </source>
</evidence>
<dbReference type="OrthoDB" id="293127at2759"/>
<dbReference type="GO" id="GO:0005249">
    <property type="term" value="F:voltage-gated potassium channel activity"/>
    <property type="evidence" value="ECO:0007669"/>
    <property type="project" value="TreeGrafter"/>
</dbReference>
<dbReference type="GO" id="GO:0035725">
    <property type="term" value="P:sodium ion transmembrane transport"/>
    <property type="evidence" value="ECO:0007669"/>
    <property type="project" value="TreeGrafter"/>
</dbReference>
<dbReference type="GO" id="GO:0098855">
    <property type="term" value="C:HCN channel complex"/>
    <property type="evidence" value="ECO:0007669"/>
    <property type="project" value="TreeGrafter"/>
</dbReference>
<reference evidence="2" key="1">
    <citation type="submission" date="2021-01" db="EMBL/GenBank/DDBJ databases">
        <authorList>
            <consortium name="Genoscope - CEA"/>
            <person name="William W."/>
        </authorList>
    </citation>
    <scope>NUCLEOTIDE SEQUENCE</scope>
</reference>
<accession>A0A8S1U5G7</accession>
<proteinExistence type="predicted"/>
<dbReference type="SMART" id="SM00100">
    <property type="entry name" value="cNMP"/>
    <property type="match status" value="1"/>
</dbReference>